<keyword evidence="1" id="KW-1133">Transmembrane helix</keyword>
<evidence type="ECO:0000313" key="2">
    <source>
        <dbReference type="EMBL" id="MBK1727135.1"/>
    </source>
</evidence>
<gene>
    <name evidence="2" type="ORF">CKO13_08905</name>
</gene>
<sequence length="144" mass="15030">MKSRRWASEIWIPPLVLTACLLTAALDQANNGHELTLLAVTISVALIGLVAAAARRPAAGQWPVGPAGALLLALAGWSALAILWSRVPYLSIIDLTVLGTVVITYAAWRIATAPEAPRPLPVVGWGLLVAGLAMAAVMAGQFFT</sequence>
<feature type="non-terminal residue" evidence="2">
    <location>
        <position position="144"/>
    </location>
</feature>
<feature type="transmembrane region" description="Helical" evidence="1">
    <location>
        <begin position="66"/>
        <end position="84"/>
    </location>
</feature>
<feature type="transmembrane region" description="Helical" evidence="1">
    <location>
        <begin position="35"/>
        <end position="54"/>
    </location>
</feature>
<keyword evidence="1" id="KW-0472">Membrane</keyword>
<evidence type="ECO:0000256" key="1">
    <source>
        <dbReference type="SAM" id="Phobius"/>
    </source>
</evidence>
<feature type="transmembrane region" description="Helical" evidence="1">
    <location>
        <begin position="90"/>
        <end position="108"/>
    </location>
</feature>
<organism evidence="2 3">
    <name type="scientific">Halorhodospira neutriphila</name>
    <dbReference type="NCBI Taxonomy" id="168379"/>
    <lineage>
        <taxon>Bacteria</taxon>
        <taxon>Pseudomonadati</taxon>
        <taxon>Pseudomonadota</taxon>
        <taxon>Gammaproteobacteria</taxon>
        <taxon>Chromatiales</taxon>
        <taxon>Ectothiorhodospiraceae</taxon>
        <taxon>Halorhodospira</taxon>
    </lineage>
</organism>
<dbReference type="PROSITE" id="PS51257">
    <property type="entry name" value="PROKAR_LIPOPROTEIN"/>
    <property type="match status" value="1"/>
</dbReference>
<proteinExistence type="predicted"/>
<dbReference type="RefSeq" id="WP_200259797.1">
    <property type="nucleotide sequence ID" value="NZ_NRSH01000103.1"/>
</dbReference>
<evidence type="ECO:0000313" key="3">
    <source>
        <dbReference type="Proteomes" id="UP000738126"/>
    </source>
</evidence>
<reference evidence="2 3" key="1">
    <citation type="journal article" date="2020" name="Microorganisms">
        <title>Osmotic Adaptation and Compatible Solute Biosynthesis of Phototrophic Bacteria as Revealed from Genome Analyses.</title>
        <authorList>
            <person name="Imhoff J.F."/>
            <person name="Rahn T."/>
            <person name="Kunzel S."/>
            <person name="Keller A."/>
            <person name="Neulinger S.C."/>
        </authorList>
    </citation>
    <scope>NUCLEOTIDE SEQUENCE [LARGE SCALE GENOMIC DNA]</scope>
    <source>
        <strain evidence="2 3">DSM 15116</strain>
    </source>
</reference>
<comment type="caution">
    <text evidence="2">The sequence shown here is derived from an EMBL/GenBank/DDBJ whole genome shotgun (WGS) entry which is preliminary data.</text>
</comment>
<dbReference type="Proteomes" id="UP000738126">
    <property type="component" value="Unassembled WGS sequence"/>
</dbReference>
<name>A0ABS1E906_9GAMM</name>
<protein>
    <submittedName>
        <fullName evidence="2">Uncharacterized protein</fullName>
    </submittedName>
</protein>
<keyword evidence="3" id="KW-1185">Reference proteome</keyword>
<accession>A0ABS1E906</accession>
<keyword evidence="1" id="KW-0812">Transmembrane</keyword>
<feature type="transmembrane region" description="Helical" evidence="1">
    <location>
        <begin position="120"/>
        <end position="143"/>
    </location>
</feature>
<dbReference type="EMBL" id="NRSH01000103">
    <property type="protein sequence ID" value="MBK1727135.1"/>
    <property type="molecule type" value="Genomic_DNA"/>
</dbReference>